<accession>A0A326RTG6</accession>
<evidence type="ECO:0008006" key="3">
    <source>
        <dbReference type="Google" id="ProtNLM"/>
    </source>
</evidence>
<reference evidence="1 2" key="1">
    <citation type="submission" date="2018-06" db="EMBL/GenBank/DDBJ databases">
        <title>Genomic Encyclopedia of Archaeal and Bacterial Type Strains, Phase II (KMG-II): from individual species to whole genera.</title>
        <authorList>
            <person name="Goeker M."/>
        </authorList>
    </citation>
    <scope>NUCLEOTIDE SEQUENCE [LARGE SCALE GENOMIC DNA]</scope>
    <source>
        <strain evidence="1 2">T4</strain>
    </source>
</reference>
<dbReference type="AlphaFoldDB" id="A0A326RTG6"/>
<dbReference type="RefSeq" id="WP_111392707.1">
    <property type="nucleotide sequence ID" value="NZ_JBJINY010000007.1"/>
</dbReference>
<proteinExistence type="predicted"/>
<name>A0A326RTG6_9BACT</name>
<gene>
    <name evidence="1" type="ORF">CLV31_10670</name>
</gene>
<dbReference type="PROSITE" id="PS51257">
    <property type="entry name" value="PROKAR_LIPOPROTEIN"/>
    <property type="match status" value="1"/>
</dbReference>
<dbReference type="EMBL" id="QKTX01000006">
    <property type="protein sequence ID" value="PZV83457.1"/>
    <property type="molecule type" value="Genomic_DNA"/>
</dbReference>
<comment type="caution">
    <text evidence="1">The sequence shown here is derived from an EMBL/GenBank/DDBJ whole genome shotgun (WGS) entry which is preliminary data.</text>
</comment>
<evidence type="ECO:0000313" key="1">
    <source>
        <dbReference type="EMBL" id="PZV83457.1"/>
    </source>
</evidence>
<organism evidence="1 2">
    <name type="scientific">Algoriphagus aquaeductus</name>
    <dbReference type="NCBI Taxonomy" id="475299"/>
    <lineage>
        <taxon>Bacteria</taxon>
        <taxon>Pseudomonadati</taxon>
        <taxon>Bacteroidota</taxon>
        <taxon>Cytophagia</taxon>
        <taxon>Cytophagales</taxon>
        <taxon>Cyclobacteriaceae</taxon>
        <taxon>Algoriphagus</taxon>
    </lineage>
</organism>
<dbReference type="Proteomes" id="UP000248917">
    <property type="component" value="Unassembled WGS sequence"/>
</dbReference>
<evidence type="ECO:0000313" key="2">
    <source>
        <dbReference type="Proteomes" id="UP000248917"/>
    </source>
</evidence>
<protein>
    <recommendedName>
        <fullName evidence="3">Lipocalin-like protein</fullName>
    </recommendedName>
</protein>
<sequence>MKKIFPFAILAFIVTLFSCTDNEEPASPLIGTWEKRQFVDSLDLWFVDVMEFKNDSIFDLSSIVRETETGPTLGYRLVTTSWYNLDGNTFTYYYSDGLFYFGHLDGKAPLYVPKSELRPGVIDFFRKPEGVLTFSSDRRIFQFQPNCLVFNEDRDCLPFPLEEYIRVN</sequence>
<keyword evidence="2" id="KW-1185">Reference proteome</keyword>
<dbReference type="OrthoDB" id="795172at2"/>